<keyword evidence="2 7" id="KW-0812">Transmembrane</keyword>
<evidence type="ECO:0000256" key="6">
    <source>
        <dbReference type="ARBA" id="ARBA00023136"/>
    </source>
</evidence>
<dbReference type="InterPro" id="IPR003439">
    <property type="entry name" value="ABC_transporter-like_ATP-bd"/>
</dbReference>
<dbReference type="PANTHER" id="PTHR43394">
    <property type="entry name" value="ATP-DEPENDENT PERMEASE MDL1, MITOCHONDRIAL"/>
    <property type="match status" value="1"/>
</dbReference>
<dbReference type="PANTHER" id="PTHR43394:SF1">
    <property type="entry name" value="ATP-BINDING CASSETTE SUB-FAMILY B MEMBER 10, MITOCHONDRIAL"/>
    <property type="match status" value="1"/>
</dbReference>
<dbReference type="PROSITE" id="PS50929">
    <property type="entry name" value="ABC_TM1F"/>
    <property type="match status" value="1"/>
</dbReference>
<dbReference type="Pfam" id="PF00664">
    <property type="entry name" value="ABC_membrane"/>
    <property type="match status" value="1"/>
</dbReference>
<feature type="transmembrane region" description="Helical" evidence="7">
    <location>
        <begin position="21"/>
        <end position="43"/>
    </location>
</feature>
<dbReference type="InterPro" id="IPR039421">
    <property type="entry name" value="Type_1_exporter"/>
</dbReference>
<sequence length="609" mass="67916">MNTYLRIISYAKGLGWYIPQYVVSVILYSFFSVFNIALMAPMFEVLFQQNTSVATPLSAPEYSFDINYLIDLFNYYSYQIMILHGKMGVLKFVGLTLVIAAFFSNIFRYITTVLLAIMRNRVIQGIRVDVFDKVTGLDIGYFTNERKGDIMSRITNDVQQVEHTVQDSLKVVFQEPIHLIFYFIALYTISPILMLYTLILLPLSGGLIAAIAKWLKKSAAKTQKSMGNLSYHVEEAISGIRLIKAFTARTYISQKFKKEVANYARLSISMSKKFDMASPISEFLGILIVAGLLILGGSMVLSDHPTLTGTGFITFILLFARVLQPAKSISSSLSSIQRGLASAERIFEITDTKPLITENNEGEVVGEFKEGIHFKNVSFKYEEEFVLKNISFELTKGKTIALVGMSGGGKSTIADLVPRFYDPTEGEITIDGIDLRKCTLNSVRQKMGIVTQESILFNDTILRNIAFGIENPLEEDVIKAAKIANAHDFIMDTPNGYQTVIGEDGAKLSGGQRQRLSIARAVMKNPDILILDEATSALDSHSERQVQEAITNLMSNRTSLVIAHRLSTIQHADEILVIEKGEIIERGTHAGLMQKGGKYKSLQDMQNIK</sequence>
<feature type="transmembrane region" description="Helical" evidence="7">
    <location>
        <begin position="307"/>
        <end position="323"/>
    </location>
</feature>
<dbReference type="CDD" id="cd18552">
    <property type="entry name" value="ABC_6TM_MsbA_like"/>
    <property type="match status" value="1"/>
</dbReference>
<organism evidence="10">
    <name type="scientific">hydrothermal vent metagenome</name>
    <dbReference type="NCBI Taxonomy" id="652676"/>
    <lineage>
        <taxon>unclassified sequences</taxon>
        <taxon>metagenomes</taxon>
        <taxon>ecological metagenomes</taxon>
    </lineage>
</organism>
<evidence type="ECO:0000256" key="5">
    <source>
        <dbReference type="ARBA" id="ARBA00022989"/>
    </source>
</evidence>
<dbReference type="InterPro" id="IPR017871">
    <property type="entry name" value="ABC_transporter-like_CS"/>
</dbReference>
<dbReference type="Gene3D" id="1.20.1560.10">
    <property type="entry name" value="ABC transporter type 1, transmembrane domain"/>
    <property type="match status" value="1"/>
</dbReference>
<evidence type="ECO:0000256" key="7">
    <source>
        <dbReference type="SAM" id="Phobius"/>
    </source>
</evidence>
<dbReference type="InterPro" id="IPR011527">
    <property type="entry name" value="ABC1_TM_dom"/>
</dbReference>
<dbReference type="GO" id="GO:0015421">
    <property type="term" value="F:ABC-type oligopeptide transporter activity"/>
    <property type="evidence" value="ECO:0007669"/>
    <property type="project" value="TreeGrafter"/>
</dbReference>
<keyword evidence="3" id="KW-0547">Nucleotide-binding</keyword>
<dbReference type="GO" id="GO:0016887">
    <property type="term" value="F:ATP hydrolysis activity"/>
    <property type="evidence" value="ECO:0007669"/>
    <property type="project" value="InterPro"/>
</dbReference>
<dbReference type="Gene3D" id="3.40.50.300">
    <property type="entry name" value="P-loop containing nucleotide triphosphate hydrolases"/>
    <property type="match status" value="1"/>
</dbReference>
<dbReference type="PROSITE" id="PS50893">
    <property type="entry name" value="ABC_TRANSPORTER_2"/>
    <property type="match status" value="1"/>
</dbReference>
<keyword evidence="6 7" id="KW-0472">Membrane</keyword>
<dbReference type="SMART" id="SM00382">
    <property type="entry name" value="AAA"/>
    <property type="match status" value="1"/>
</dbReference>
<dbReference type="InterPro" id="IPR036640">
    <property type="entry name" value="ABC1_TM_sf"/>
</dbReference>
<dbReference type="FunFam" id="3.40.50.300:FF:000218">
    <property type="entry name" value="Multidrug ABC transporter ATP-binding protein"/>
    <property type="match status" value="1"/>
</dbReference>
<accession>A0A3B0USD7</accession>
<evidence type="ECO:0000256" key="3">
    <source>
        <dbReference type="ARBA" id="ARBA00022741"/>
    </source>
</evidence>
<evidence type="ECO:0000259" key="8">
    <source>
        <dbReference type="PROSITE" id="PS50893"/>
    </source>
</evidence>
<keyword evidence="4 10" id="KW-0067">ATP-binding</keyword>
<gene>
    <name evidence="10" type="ORF">MNBD_BACTEROID06-319</name>
</gene>
<dbReference type="AlphaFoldDB" id="A0A3B0USD7"/>
<dbReference type="GO" id="GO:0005524">
    <property type="term" value="F:ATP binding"/>
    <property type="evidence" value="ECO:0007669"/>
    <property type="project" value="UniProtKB-KW"/>
</dbReference>
<evidence type="ECO:0000256" key="1">
    <source>
        <dbReference type="ARBA" id="ARBA00004141"/>
    </source>
</evidence>
<feature type="domain" description="ABC transporter" evidence="8">
    <location>
        <begin position="372"/>
        <end position="605"/>
    </location>
</feature>
<keyword evidence="5 7" id="KW-1133">Transmembrane helix</keyword>
<dbReference type="PROSITE" id="PS00211">
    <property type="entry name" value="ABC_TRANSPORTER_1"/>
    <property type="match status" value="1"/>
</dbReference>
<evidence type="ECO:0000313" key="10">
    <source>
        <dbReference type="EMBL" id="VAW29212.1"/>
    </source>
</evidence>
<evidence type="ECO:0000259" key="9">
    <source>
        <dbReference type="PROSITE" id="PS50929"/>
    </source>
</evidence>
<dbReference type="SUPFAM" id="SSF52540">
    <property type="entry name" value="P-loop containing nucleoside triphosphate hydrolases"/>
    <property type="match status" value="1"/>
</dbReference>
<dbReference type="EMBL" id="UOES01000532">
    <property type="protein sequence ID" value="VAW29212.1"/>
    <property type="molecule type" value="Genomic_DNA"/>
</dbReference>
<proteinExistence type="predicted"/>
<feature type="domain" description="ABC transmembrane type-1" evidence="9">
    <location>
        <begin position="22"/>
        <end position="338"/>
    </location>
</feature>
<feature type="transmembrane region" description="Helical" evidence="7">
    <location>
        <begin position="280"/>
        <end position="301"/>
    </location>
</feature>
<evidence type="ECO:0000256" key="4">
    <source>
        <dbReference type="ARBA" id="ARBA00022840"/>
    </source>
</evidence>
<dbReference type="InterPro" id="IPR003593">
    <property type="entry name" value="AAA+_ATPase"/>
</dbReference>
<dbReference type="SUPFAM" id="SSF90123">
    <property type="entry name" value="ABC transporter transmembrane region"/>
    <property type="match status" value="1"/>
</dbReference>
<name>A0A3B0USD7_9ZZZZ</name>
<evidence type="ECO:0000256" key="2">
    <source>
        <dbReference type="ARBA" id="ARBA00022692"/>
    </source>
</evidence>
<dbReference type="Pfam" id="PF00005">
    <property type="entry name" value="ABC_tran"/>
    <property type="match status" value="1"/>
</dbReference>
<dbReference type="InterPro" id="IPR027417">
    <property type="entry name" value="P-loop_NTPase"/>
</dbReference>
<dbReference type="GO" id="GO:0016020">
    <property type="term" value="C:membrane"/>
    <property type="evidence" value="ECO:0007669"/>
    <property type="project" value="UniProtKB-SubCell"/>
</dbReference>
<feature type="transmembrane region" description="Helical" evidence="7">
    <location>
        <begin position="92"/>
        <end position="117"/>
    </location>
</feature>
<comment type="subcellular location">
    <subcellularLocation>
        <location evidence="1">Membrane</location>
        <topology evidence="1">Multi-pass membrane protein</topology>
    </subcellularLocation>
</comment>
<reference evidence="10" key="1">
    <citation type="submission" date="2018-06" db="EMBL/GenBank/DDBJ databases">
        <authorList>
            <person name="Zhirakovskaya E."/>
        </authorList>
    </citation>
    <scope>NUCLEOTIDE SEQUENCE</scope>
</reference>
<protein>
    <submittedName>
        <fullName evidence="10">Efflux ABC transporter, permease/ATP-binding protein</fullName>
    </submittedName>
</protein>